<proteinExistence type="predicted"/>
<dbReference type="RefSeq" id="WP_118233849.1">
    <property type="nucleotide sequence ID" value="NZ_QRHL01000001.1"/>
</dbReference>
<sequence length="512" mass="54944">MEKEKSVKKGFVNKFLDFIEVGGNKLPHPVTLFFLFCVAIILISGIAAKIGLSVTYEALNKTTGNFEETTIKVKSLMTGDGVRYIFNSMIKNFTSFAPLGTVLIGVIGIGVCEGSGLMSALIKKIVTSTPKRAITAVVVFAGVMSNIASDAGYVVLVPLGAVIFLSFGRHPLAGLAAAFAGVSGGFSANLLLGTTDPLLGGITTEAARLLDHNYFVDATANYYFMFVSTFLITAFGTFITEKIIEPRLGKYEGENEIDMTTISEEEKKGLKAAFLVMIIFVAIMAFCTIPSNAVFRENGTLKAWTSNGLITSMMLFFLLPGIVYGYVAGTIKSDKDVAKLMAKALAGMGGYMAIVFTASQFIAYFGYTNLGTVIAVSGASALKSIGFTGLPLIVAFVFLTGFINLFMGSASAKWAIMAPVFVPMLMQLGYTPEFTQLAYRIGDSSTNIISPLMSYFAMAVAFMQKYKKDGGMGTLISLMLPYSICFLIGWTMLMIVWFLIGLPIGPGISIHL</sequence>
<feature type="transmembrane region" description="Helical" evidence="1">
    <location>
        <begin position="307"/>
        <end position="328"/>
    </location>
</feature>
<feature type="transmembrane region" description="Helical" evidence="1">
    <location>
        <begin position="172"/>
        <end position="192"/>
    </location>
</feature>
<keyword evidence="1" id="KW-0472">Membrane</keyword>
<feature type="transmembrane region" description="Helical" evidence="1">
    <location>
        <begin position="414"/>
        <end position="432"/>
    </location>
</feature>
<evidence type="ECO:0000256" key="1">
    <source>
        <dbReference type="SAM" id="Phobius"/>
    </source>
</evidence>
<dbReference type="AlphaFoldDB" id="A0A414Q255"/>
<accession>A0A414Q255</accession>
<evidence type="ECO:0000313" key="3">
    <source>
        <dbReference type="Proteomes" id="UP000284676"/>
    </source>
</evidence>
<feature type="transmembrane region" description="Helical" evidence="1">
    <location>
        <begin position="96"/>
        <end position="122"/>
    </location>
</feature>
<dbReference type="GO" id="GO:0015558">
    <property type="term" value="F:secondary active p-aminobenzoyl-glutamate transmembrane transporter activity"/>
    <property type="evidence" value="ECO:0007669"/>
    <property type="project" value="InterPro"/>
</dbReference>
<feature type="transmembrane region" description="Helical" evidence="1">
    <location>
        <begin position="475"/>
        <end position="500"/>
    </location>
</feature>
<feature type="transmembrane region" description="Helical" evidence="1">
    <location>
        <begin position="134"/>
        <end position="165"/>
    </location>
</feature>
<comment type="caution">
    <text evidence="2">The sequence shown here is derived from an EMBL/GenBank/DDBJ whole genome shotgun (WGS) entry which is preliminary data.</text>
</comment>
<feature type="transmembrane region" description="Helical" evidence="1">
    <location>
        <begin position="340"/>
        <end position="365"/>
    </location>
</feature>
<dbReference type="Proteomes" id="UP000284676">
    <property type="component" value="Unassembled WGS sequence"/>
</dbReference>
<reference evidence="2 3" key="1">
    <citation type="submission" date="2018-08" db="EMBL/GenBank/DDBJ databases">
        <title>A genome reference for cultivated species of the human gut microbiota.</title>
        <authorList>
            <person name="Zou Y."/>
            <person name="Xue W."/>
            <person name="Luo G."/>
        </authorList>
    </citation>
    <scope>NUCLEOTIDE SEQUENCE [LARGE SCALE GENOMIC DNA]</scope>
    <source>
        <strain evidence="2 3">AM25-1</strain>
    </source>
</reference>
<feature type="transmembrane region" description="Helical" evidence="1">
    <location>
        <begin position="32"/>
        <end position="52"/>
    </location>
</feature>
<name>A0A414Q255_FUSMR</name>
<feature type="transmembrane region" description="Helical" evidence="1">
    <location>
        <begin position="272"/>
        <end position="295"/>
    </location>
</feature>
<gene>
    <name evidence="2" type="ORF">DW663_00385</name>
</gene>
<feature type="transmembrane region" description="Helical" evidence="1">
    <location>
        <begin position="222"/>
        <end position="240"/>
    </location>
</feature>
<feature type="transmembrane region" description="Helical" evidence="1">
    <location>
        <begin position="444"/>
        <end position="463"/>
    </location>
</feature>
<dbReference type="EMBL" id="QRHL01000001">
    <property type="protein sequence ID" value="RHF74881.1"/>
    <property type="molecule type" value="Genomic_DNA"/>
</dbReference>
<feature type="transmembrane region" description="Helical" evidence="1">
    <location>
        <begin position="385"/>
        <end position="407"/>
    </location>
</feature>
<dbReference type="InterPro" id="IPR004697">
    <property type="entry name" value="AbgT"/>
</dbReference>
<dbReference type="GO" id="GO:1902604">
    <property type="term" value="P:p-aminobenzoyl-glutamate transmembrane transport"/>
    <property type="evidence" value="ECO:0007669"/>
    <property type="project" value="InterPro"/>
</dbReference>
<evidence type="ECO:0000313" key="2">
    <source>
        <dbReference type="EMBL" id="RHF74881.1"/>
    </source>
</evidence>
<dbReference type="Pfam" id="PF03806">
    <property type="entry name" value="ABG_transport"/>
    <property type="match status" value="1"/>
</dbReference>
<dbReference type="PANTHER" id="PTHR30282">
    <property type="entry name" value="P-AMINOBENZOYL GLUTAMATE TRANSPORTER"/>
    <property type="match status" value="1"/>
</dbReference>
<keyword evidence="1" id="KW-1133">Transmembrane helix</keyword>
<keyword evidence="1" id="KW-0812">Transmembrane</keyword>
<protein>
    <submittedName>
        <fullName evidence="2">AbgT family transporter</fullName>
    </submittedName>
</protein>
<dbReference type="PANTHER" id="PTHR30282:SF0">
    <property type="entry name" value="P-AMINOBENZOYL-GLUTAMATE TRANSPORT PROTEIN"/>
    <property type="match status" value="1"/>
</dbReference>
<organism evidence="2 3">
    <name type="scientific">Fusobacterium mortiferum</name>
    <dbReference type="NCBI Taxonomy" id="850"/>
    <lineage>
        <taxon>Bacteria</taxon>
        <taxon>Fusobacteriati</taxon>
        <taxon>Fusobacteriota</taxon>
        <taxon>Fusobacteriia</taxon>
        <taxon>Fusobacteriales</taxon>
        <taxon>Fusobacteriaceae</taxon>
        <taxon>Fusobacterium</taxon>
    </lineage>
</organism>